<feature type="compositionally biased region" description="Basic residues" evidence="1">
    <location>
        <begin position="112"/>
        <end position="124"/>
    </location>
</feature>
<accession>A0A645J4C9</accession>
<dbReference type="AlphaFoldDB" id="A0A645J4C9"/>
<organism evidence="2">
    <name type="scientific">bioreactor metagenome</name>
    <dbReference type="NCBI Taxonomy" id="1076179"/>
    <lineage>
        <taxon>unclassified sequences</taxon>
        <taxon>metagenomes</taxon>
        <taxon>ecological metagenomes</taxon>
    </lineage>
</organism>
<comment type="caution">
    <text evidence="2">The sequence shown here is derived from an EMBL/GenBank/DDBJ whole genome shotgun (WGS) entry which is preliminary data.</text>
</comment>
<evidence type="ECO:0000256" key="1">
    <source>
        <dbReference type="SAM" id="MobiDB-lite"/>
    </source>
</evidence>
<proteinExistence type="predicted"/>
<reference evidence="2" key="1">
    <citation type="submission" date="2019-08" db="EMBL/GenBank/DDBJ databases">
        <authorList>
            <person name="Kucharzyk K."/>
            <person name="Murdoch R.W."/>
            <person name="Higgins S."/>
            <person name="Loffler F."/>
        </authorList>
    </citation>
    <scope>NUCLEOTIDE SEQUENCE</scope>
</reference>
<evidence type="ECO:0000313" key="2">
    <source>
        <dbReference type="EMBL" id="MPN57990.1"/>
    </source>
</evidence>
<feature type="region of interest" description="Disordered" evidence="1">
    <location>
        <begin position="98"/>
        <end position="132"/>
    </location>
</feature>
<feature type="region of interest" description="Disordered" evidence="1">
    <location>
        <begin position="1"/>
        <end position="20"/>
    </location>
</feature>
<name>A0A645J4C9_9ZZZZ</name>
<sequence length="149" mass="16001">MVSATGPNILPSSPCSVSSGRKTRMMMTMPEATGAATSRAARKIRCSVGRFSGASASWFSTFSTTTTAASTSMPMAMARPPRLIRLADSPNRRIRMKVASADSGSIRATTRAARRLPRKARSSRTTRTMASSRALETVPMARSTRLLRS</sequence>
<protein>
    <submittedName>
        <fullName evidence="2">Uncharacterized protein</fullName>
    </submittedName>
</protein>
<gene>
    <name evidence="2" type="ORF">SDC9_205686</name>
</gene>
<dbReference type="EMBL" id="VSSQ01130205">
    <property type="protein sequence ID" value="MPN57990.1"/>
    <property type="molecule type" value="Genomic_DNA"/>
</dbReference>
<feature type="compositionally biased region" description="Polar residues" evidence="1">
    <location>
        <begin position="10"/>
        <end position="20"/>
    </location>
</feature>